<dbReference type="InterPro" id="IPR026859">
    <property type="entry name" value="Myosin-bd"/>
</dbReference>
<feature type="non-terminal residue" evidence="15">
    <location>
        <position position="765"/>
    </location>
</feature>
<dbReference type="Pfam" id="PF12632">
    <property type="entry name" value="Vezatin"/>
    <property type="match status" value="1"/>
</dbReference>
<feature type="region of interest" description="Disordered" evidence="13">
    <location>
        <begin position="23"/>
        <end position="52"/>
    </location>
</feature>
<feature type="compositionally biased region" description="Basic and acidic residues" evidence="13">
    <location>
        <begin position="670"/>
        <end position="680"/>
    </location>
</feature>
<dbReference type="GO" id="GO:0005912">
    <property type="term" value="C:adherens junction"/>
    <property type="evidence" value="ECO:0007669"/>
    <property type="project" value="UniProtKB-SubCell"/>
</dbReference>
<evidence type="ECO:0000256" key="5">
    <source>
        <dbReference type="ARBA" id="ARBA00018125"/>
    </source>
</evidence>
<dbReference type="Proteomes" id="UP000749559">
    <property type="component" value="Unassembled WGS sequence"/>
</dbReference>
<evidence type="ECO:0000256" key="7">
    <source>
        <dbReference type="ARBA" id="ARBA00022692"/>
    </source>
</evidence>
<dbReference type="EMBL" id="CAIIXF020000005">
    <property type="protein sequence ID" value="CAH1783540.1"/>
    <property type="molecule type" value="Genomic_DNA"/>
</dbReference>
<keyword evidence="6" id="KW-1003">Cell membrane</keyword>
<proteinExistence type="inferred from homology"/>
<dbReference type="AlphaFoldDB" id="A0A8J1T7N9"/>
<keyword evidence="9 14" id="KW-1133">Transmembrane helix</keyword>
<name>A0A8J1T7N9_OWEFU</name>
<accession>A0A8J1T7N9</accession>
<keyword evidence="7 14" id="KW-0812">Transmembrane</keyword>
<feature type="region of interest" description="Disordered" evidence="13">
    <location>
        <begin position="612"/>
        <end position="680"/>
    </location>
</feature>
<dbReference type="GO" id="GO:0017022">
    <property type="term" value="F:myosin binding"/>
    <property type="evidence" value="ECO:0007669"/>
    <property type="project" value="InterPro"/>
</dbReference>
<comment type="subcellular location">
    <subcellularLocation>
        <location evidence="2">Cell junction</location>
        <location evidence="2">Adherens junction</location>
    </subcellularLocation>
    <subcellularLocation>
        <location evidence="3">Cell membrane</location>
        <topology evidence="3">Multi-pass membrane protein</topology>
    </subcellularLocation>
    <subcellularLocation>
        <location evidence="1">Nucleus</location>
    </subcellularLocation>
</comment>
<evidence type="ECO:0000256" key="2">
    <source>
        <dbReference type="ARBA" id="ARBA00004536"/>
    </source>
</evidence>
<organism evidence="15 16">
    <name type="scientific">Owenia fusiformis</name>
    <name type="common">Polychaete worm</name>
    <dbReference type="NCBI Taxonomy" id="6347"/>
    <lineage>
        <taxon>Eukaryota</taxon>
        <taxon>Metazoa</taxon>
        <taxon>Spiralia</taxon>
        <taxon>Lophotrochozoa</taxon>
        <taxon>Annelida</taxon>
        <taxon>Polychaeta</taxon>
        <taxon>Sedentaria</taxon>
        <taxon>Canalipalpata</taxon>
        <taxon>Sabellida</taxon>
        <taxon>Oweniida</taxon>
        <taxon>Oweniidae</taxon>
        <taxon>Owenia</taxon>
    </lineage>
</organism>
<feature type="transmembrane region" description="Helical" evidence="14">
    <location>
        <begin position="127"/>
        <end position="145"/>
    </location>
</feature>
<feature type="compositionally biased region" description="Polar residues" evidence="13">
    <location>
        <begin position="24"/>
        <end position="35"/>
    </location>
</feature>
<gene>
    <name evidence="15" type="ORF">OFUS_LOCUS9873</name>
</gene>
<sequence length="765" mass="85644">KNFRMDEEDVIFSGSPLAEYLSSEGVSDVSTSRPTNEPLGSADEKHENGQLGSRCPTLIDKLSYWFRWSQNVVLGDDSRNKQVLLHTDEILKHFHNSGLLLEDLGDTDDITTEEDSRTSSKFHSRSIMLWIGCFGCILGLAPTLLQTNGLFPPSQTIQQIGGTISVTVATTTFIPLGLRYWKNHRLKRLGTVGLRILETFFINVKNYCKVLERIIKLTVELQLIKRGFSLQSVKSGATNQGDTGILFDLRQHLHSSVNRVIEEQLLYLDELMKVLPNNKDVNTVIDTDPLIMYIMNSVREESFRINQEKESKITLQSLKKLNNCMNLVFSATAQKLASSFYSNRTNTPSILISLNYLHKLSLICDTLHTQFKSLETDYKIELYKFLQPNLMTARKSEVQPLHGVCSSIHALELRLMSSLTKVRNLQEDLDNVNTAEDLLIPIEDSCEVIKAELECCVAFHSMLEADVNKLSNTDTVDNIQPDDPLTIPTPGVPTKVTLLPAEAPLEVDQVWVGYTDDVIEPGDGNHGDGLMLLSEEERIARKREKETAKYMLSELRSVIVPRAAEMNKRESKALKLKNLTKDGTDNSVTNIEDLNNLLTTINYKPKCAKDETNGVDDGEATSPDGADIYDKENNGAIVRDERTSQSAITESPDTSIQTHSKMAAPSFETGTEKPTSKFEEQNHEISNTKNTDFKSHVNTYVDQNTGESDEEDLNSRTNNQAHFEDILSQGCFSFTANIAKAAAMRSQVMNMTEETFGSDSSDSEQ</sequence>
<keyword evidence="11 14" id="KW-0472">Membrane</keyword>
<evidence type="ECO:0000313" key="16">
    <source>
        <dbReference type="Proteomes" id="UP000749559"/>
    </source>
</evidence>
<evidence type="ECO:0000256" key="1">
    <source>
        <dbReference type="ARBA" id="ARBA00004123"/>
    </source>
</evidence>
<evidence type="ECO:0000313" key="15">
    <source>
        <dbReference type="EMBL" id="CAH1783540.1"/>
    </source>
</evidence>
<dbReference type="PANTHER" id="PTHR15989">
    <property type="entry name" value="VEZATIN"/>
    <property type="match status" value="1"/>
</dbReference>
<evidence type="ECO:0000256" key="10">
    <source>
        <dbReference type="ARBA" id="ARBA00023054"/>
    </source>
</evidence>
<evidence type="ECO:0000256" key="11">
    <source>
        <dbReference type="ARBA" id="ARBA00023136"/>
    </source>
</evidence>
<evidence type="ECO:0000256" key="9">
    <source>
        <dbReference type="ARBA" id="ARBA00022989"/>
    </source>
</evidence>
<evidence type="ECO:0000256" key="4">
    <source>
        <dbReference type="ARBA" id="ARBA00007245"/>
    </source>
</evidence>
<dbReference type="InterPro" id="IPR026858">
    <property type="entry name" value="Vezatin"/>
</dbReference>
<dbReference type="GO" id="GO:0005886">
    <property type="term" value="C:plasma membrane"/>
    <property type="evidence" value="ECO:0007669"/>
    <property type="project" value="UniProtKB-SubCell"/>
</dbReference>
<evidence type="ECO:0000256" key="8">
    <source>
        <dbReference type="ARBA" id="ARBA00022949"/>
    </source>
</evidence>
<dbReference type="PANTHER" id="PTHR15989:SF5">
    <property type="entry name" value="VEZATIN"/>
    <property type="match status" value="1"/>
</dbReference>
<reference evidence="15" key="1">
    <citation type="submission" date="2022-03" db="EMBL/GenBank/DDBJ databases">
        <authorList>
            <person name="Martin C."/>
        </authorList>
    </citation>
    <scope>NUCLEOTIDE SEQUENCE</scope>
</reference>
<comment type="similarity">
    <text evidence="4">Belongs to the vezatin family.</text>
</comment>
<feature type="compositionally biased region" description="Polar residues" evidence="13">
    <location>
        <begin position="644"/>
        <end position="660"/>
    </location>
</feature>
<evidence type="ECO:0000256" key="6">
    <source>
        <dbReference type="ARBA" id="ARBA00022475"/>
    </source>
</evidence>
<dbReference type="GO" id="GO:0005634">
    <property type="term" value="C:nucleus"/>
    <property type="evidence" value="ECO:0007669"/>
    <property type="project" value="UniProtKB-SubCell"/>
</dbReference>
<protein>
    <recommendedName>
        <fullName evidence="5">Vezatin</fullName>
    </recommendedName>
</protein>
<dbReference type="GO" id="GO:0098609">
    <property type="term" value="P:cell-cell adhesion"/>
    <property type="evidence" value="ECO:0007669"/>
    <property type="project" value="InterPro"/>
</dbReference>
<evidence type="ECO:0000256" key="3">
    <source>
        <dbReference type="ARBA" id="ARBA00004651"/>
    </source>
</evidence>
<evidence type="ECO:0000256" key="14">
    <source>
        <dbReference type="SAM" id="Phobius"/>
    </source>
</evidence>
<keyword evidence="10" id="KW-0175">Coiled coil</keyword>
<keyword evidence="8" id="KW-0965">Cell junction</keyword>
<evidence type="ECO:0000256" key="12">
    <source>
        <dbReference type="ARBA" id="ARBA00023242"/>
    </source>
</evidence>
<keyword evidence="16" id="KW-1185">Reference proteome</keyword>
<evidence type="ECO:0000256" key="13">
    <source>
        <dbReference type="SAM" id="MobiDB-lite"/>
    </source>
</evidence>
<keyword evidence="12" id="KW-0539">Nucleus</keyword>
<comment type="caution">
    <text evidence="15">The sequence shown here is derived from an EMBL/GenBank/DDBJ whole genome shotgun (WGS) entry which is preliminary data.</text>
</comment>
<feature type="compositionally biased region" description="Basic and acidic residues" evidence="13">
    <location>
        <begin position="628"/>
        <end position="643"/>
    </location>
</feature>